<keyword evidence="8" id="KW-1185">Reference proteome</keyword>
<evidence type="ECO:0000256" key="3">
    <source>
        <dbReference type="ARBA" id="ARBA00022833"/>
    </source>
</evidence>
<feature type="domain" description="BED-type" evidence="6">
    <location>
        <begin position="135"/>
        <end position="193"/>
    </location>
</feature>
<gene>
    <name evidence="7" type="ORF">EV420DRAFT_1641527</name>
</gene>
<dbReference type="GeneID" id="85360795"/>
<evidence type="ECO:0000256" key="4">
    <source>
        <dbReference type="PROSITE-ProRule" id="PRU00027"/>
    </source>
</evidence>
<keyword evidence="2 4" id="KW-0863">Zinc-finger</keyword>
<feature type="region of interest" description="Disordered" evidence="5">
    <location>
        <begin position="35"/>
        <end position="82"/>
    </location>
</feature>
<name>A0AA39KIY3_ARMTA</name>
<organism evidence="7 8">
    <name type="scientific">Armillaria tabescens</name>
    <name type="common">Ringless honey mushroom</name>
    <name type="synonym">Agaricus tabescens</name>
    <dbReference type="NCBI Taxonomy" id="1929756"/>
    <lineage>
        <taxon>Eukaryota</taxon>
        <taxon>Fungi</taxon>
        <taxon>Dikarya</taxon>
        <taxon>Basidiomycota</taxon>
        <taxon>Agaricomycotina</taxon>
        <taxon>Agaricomycetes</taxon>
        <taxon>Agaricomycetidae</taxon>
        <taxon>Agaricales</taxon>
        <taxon>Marasmiineae</taxon>
        <taxon>Physalacriaceae</taxon>
        <taxon>Desarmillaria</taxon>
    </lineage>
</organism>
<evidence type="ECO:0000313" key="7">
    <source>
        <dbReference type="EMBL" id="KAK0460198.1"/>
    </source>
</evidence>
<dbReference type="GO" id="GO:0003677">
    <property type="term" value="F:DNA binding"/>
    <property type="evidence" value="ECO:0007669"/>
    <property type="project" value="InterPro"/>
</dbReference>
<reference evidence="7" key="1">
    <citation type="submission" date="2023-06" db="EMBL/GenBank/DDBJ databases">
        <authorList>
            <consortium name="Lawrence Berkeley National Laboratory"/>
            <person name="Ahrendt S."/>
            <person name="Sahu N."/>
            <person name="Indic B."/>
            <person name="Wong-Bajracharya J."/>
            <person name="Merenyi Z."/>
            <person name="Ke H.-M."/>
            <person name="Monk M."/>
            <person name="Kocsube S."/>
            <person name="Drula E."/>
            <person name="Lipzen A."/>
            <person name="Balint B."/>
            <person name="Henrissat B."/>
            <person name="Andreopoulos B."/>
            <person name="Martin F.M."/>
            <person name="Harder C.B."/>
            <person name="Rigling D."/>
            <person name="Ford K.L."/>
            <person name="Foster G.D."/>
            <person name="Pangilinan J."/>
            <person name="Papanicolaou A."/>
            <person name="Barry K."/>
            <person name="LaButti K."/>
            <person name="Viragh M."/>
            <person name="Koriabine M."/>
            <person name="Yan M."/>
            <person name="Riley R."/>
            <person name="Champramary S."/>
            <person name="Plett K.L."/>
            <person name="Tsai I.J."/>
            <person name="Slot J."/>
            <person name="Sipos G."/>
            <person name="Plett J."/>
            <person name="Nagy L.G."/>
            <person name="Grigoriev I.V."/>
        </authorList>
    </citation>
    <scope>NUCLEOTIDE SEQUENCE</scope>
    <source>
        <strain evidence="7">CCBAS 213</strain>
    </source>
</reference>
<evidence type="ECO:0000256" key="2">
    <source>
        <dbReference type="ARBA" id="ARBA00022771"/>
    </source>
</evidence>
<proteinExistence type="predicted"/>
<dbReference type="InterPro" id="IPR003656">
    <property type="entry name" value="Znf_BED"/>
</dbReference>
<feature type="compositionally biased region" description="Low complexity" evidence="5">
    <location>
        <begin position="67"/>
        <end position="78"/>
    </location>
</feature>
<protein>
    <recommendedName>
        <fullName evidence="6">BED-type domain-containing protein</fullName>
    </recommendedName>
</protein>
<evidence type="ECO:0000259" key="6">
    <source>
        <dbReference type="PROSITE" id="PS50808"/>
    </source>
</evidence>
<keyword evidence="3" id="KW-0862">Zinc</keyword>
<dbReference type="AlphaFoldDB" id="A0AA39KIY3"/>
<dbReference type="RefSeq" id="XP_060332324.1">
    <property type="nucleotide sequence ID" value="XM_060477247.1"/>
</dbReference>
<feature type="region of interest" description="Disordered" evidence="5">
    <location>
        <begin position="95"/>
        <end position="131"/>
    </location>
</feature>
<feature type="compositionally biased region" description="Low complexity" evidence="5">
    <location>
        <begin position="99"/>
        <end position="130"/>
    </location>
</feature>
<dbReference type="PROSITE" id="PS50808">
    <property type="entry name" value="ZF_BED"/>
    <property type="match status" value="1"/>
</dbReference>
<comment type="caution">
    <text evidence="7">The sequence shown here is derived from an EMBL/GenBank/DDBJ whole genome shotgun (WGS) entry which is preliminary data.</text>
</comment>
<accession>A0AA39KIY3</accession>
<dbReference type="Proteomes" id="UP001175211">
    <property type="component" value="Unassembled WGS sequence"/>
</dbReference>
<dbReference type="EMBL" id="JAUEPS010000013">
    <property type="protein sequence ID" value="KAK0460198.1"/>
    <property type="molecule type" value="Genomic_DNA"/>
</dbReference>
<keyword evidence="1" id="KW-0479">Metal-binding</keyword>
<sequence length="257" mass="28297">MVNHITKKTPPSLQTQMPEHVDLCLNIRITTVQDDDDELNPFAPTLPPSSPHILEGPYDFVSPPSTPSRSHSASPPSRRSADGATTYRFVHFEEPSITPSSPEDSLSSPLPSLASPLSSPASISVSPLSSAKERRDADDVWPFYMEGDRRICKLCQAGDKHKNAKDKTYSMSTGTTSLRHHLIREHLKLWVTACDRLGTLIKGNGTKAAEKFRKANGMTMPSDASCSDTSSIPEFSHDAFIDAIIEWIIADDQLEMH</sequence>
<evidence type="ECO:0000313" key="8">
    <source>
        <dbReference type="Proteomes" id="UP001175211"/>
    </source>
</evidence>
<evidence type="ECO:0000256" key="5">
    <source>
        <dbReference type="SAM" id="MobiDB-lite"/>
    </source>
</evidence>
<dbReference type="GO" id="GO:0008270">
    <property type="term" value="F:zinc ion binding"/>
    <property type="evidence" value="ECO:0007669"/>
    <property type="project" value="UniProtKB-KW"/>
</dbReference>
<evidence type="ECO:0000256" key="1">
    <source>
        <dbReference type="ARBA" id="ARBA00022723"/>
    </source>
</evidence>